<dbReference type="InterPro" id="IPR041522">
    <property type="entry name" value="CdaR_GGDEF"/>
</dbReference>
<comment type="caution">
    <text evidence="5">The sequence shown here is derived from an EMBL/GenBank/DDBJ whole genome shotgun (WGS) entry which is preliminary data.</text>
</comment>
<evidence type="ECO:0000256" key="1">
    <source>
        <dbReference type="ARBA" id="ARBA00006754"/>
    </source>
</evidence>
<gene>
    <name evidence="5" type="ORF">CWR48_06805</name>
</gene>
<evidence type="ECO:0000259" key="4">
    <source>
        <dbReference type="Pfam" id="PF17853"/>
    </source>
</evidence>
<keyword evidence="6" id="KW-1185">Reference proteome</keyword>
<dbReference type="Gene3D" id="1.10.10.2840">
    <property type="entry name" value="PucR C-terminal helix-turn-helix domain"/>
    <property type="match status" value="1"/>
</dbReference>
<dbReference type="InterPro" id="IPR051448">
    <property type="entry name" value="CdaR-like_regulators"/>
</dbReference>
<feature type="domain" description="CdaR GGDEF-like" evidence="4">
    <location>
        <begin position="142"/>
        <end position="257"/>
    </location>
</feature>
<evidence type="ECO:0000259" key="3">
    <source>
        <dbReference type="Pfam" id="PF13556"/>
    </source>
</evidence>
<evidence type="ECO:0000259" key="2">
    <source>
        <dbReference type="Pfam" id="PF05651"/>
    </source>
</evidence>
<dbReference type="Pfam" id="PF17853">
    <property type="entry name" value="GGDEF_2"/>
    <property type="match status" value="1"/>
</dbReference>
<feature type="domain" description="Putative sugar diacid recognition" evidence="2">
    <location>
        <begin position="2"/>
        <end position="135"/>
    </location>
</feature>
<accession>A0A3D8PW70</accession>
<name>A0A3D8PW70_9BACI</name>
<comment type="similarity">
    <text evidence="1">Belongs to the CdaR family.</text>
</comment>
<evidence type="ECO:0000313" key="5">
    <source>
        <dbReference type="EMBL" id="RDW20012.1"/>
    </source>
</evidence>
<protein>
    <recommendedName>
        <fullName evidence="7">Transcriptional regulator</fullName>
    </recommendedName>
</protein>
<dbReference type="InterPro" id="IPR008599">
    <property type="entry name" value="Diacid_rec"/>
</dbReference>
<dbReference type="Pfam" id="PF13556">
    <property type="entry name" value="HTH_30"/>
    <property type="match status" value="1"/>
</dbReference>
<reference evidence="6" key="1">
    <citation type="submission" date="2017-11" db="EMBL/GenBank/DDBJ databases">
        <authorList>
            <person name="Zhu W."/>
        </authorList>
    </citation>
    <scope>NUCLEOTIDE SEQUENCE [LARGE SCALE GENOMIC DNA]</scope>
    <source>
        <strain evidence="6">CAU 1183</strain>
    </source>
</reference>
<feature type="domain" description="PucR C-terminal helix-turn-helix" evidence="3">
    <location>
        <begin position="300"/>
        <end position="355"/>
    </location>
</feature>
<dbReference type="EMBL" id="PIOC01000011">
    <property type="protein sequence ID" value="RDW20012.1"/>
    <property type="molecule type" value="Genomic_DNA"/>
</dbReference>
<dbReference type="PANTHER" id="PTHR33744">
    <property type="entry name" value="CARBOHYDRATE DIACID REGULATOR"/>
    <property type="match status" value="1"/>
</dbReference>
<dbReference type="PANTHER" id="PTHR33744:SF15">
    <property type="entry name" value="CARBOHYDRATE DIACID REGULATOR"/>
    <property type="match status" value="1"/>
</dbReference>
<organism evidence="5 6">
    <name type="scientific">Oceanobacillus arenosus</name>
    <dbReference type="NCBI Taxonomy" id="1229153"/>
    <lineage>
        <taxon>Bacteria</taxon>
        <taxon>Bacillati</taxon>
        <taxon>Bacillota</taxon>
        <taxon>Bacilli</taxon>
        <taxon>Bacillales</taxon>
        <taxon>Bacillaceae</taxon>
        <taxon>Oceanobacillus</taxon>
    </lineage>
</organism>
<dbReference type="InterPro" id="IPR025736">
    <property type="entry name" value="PucR_C-HTH_dom"/>
</dbReference>
<proteinExistence type="inferred from homology"/>
<dbReference type="Pfam" id="PF05651">
    <property type="entry name" value="Diacid_rec"/>
    <property type="match status" value="1"/>
</dbReference>
<dbReference type="Proteomes" id="UP000257143">
    <property type="component" value="Unassembled WGS sequence"/>
</dbReference>
<dbReference type="OrthoDB" id="9792148at2"/>
<evidence type="ECO:0008006" key="7">
    <source>
        <dbReference type="Google" id="ProtNLM"/>
    </source>
</evidence>
<evidence type="ECO:0000313" key="6">
    <source>
        <dbReference type="Proteomes" id="UP000257143"/>
    </source>
</evidence>
<sequence length="362" mass="41602">MLTKEIATAIVRETSLRINRNVNIMDINGIIIATMEPSRMNTIHEGAVEVLRSGKTLEIFQSESERWDGSQPGLNLPIIFREKIIGVIGITGNPEMMGDIGELVKMTTELMINQVFLATQLEWQQRTQEIIIEQLLENNPYSHEVERGLSRLHFQLDPPFMTAIIQISDGEIQKQSLIQKIEALIGESYVIAGFINFNQLILAFSGLNEVNTIGKLNSVYALLKKQNWKFRMVYSLPFEELEKFQQSYYDCELALKISDSNMDFISFGHVEVKALVHQLDADIAKRFSGRVLKSFNANQAETLESFFANDLNIQKAADALFLHRNTLIYRLHKIMEETGYDPRKFSDALILQIAMWIRYYRK</sequence>
<dbReference type="RefSeq" id="WP_115772500.1">
    <property type="nucleotide sequence ID" value="NZ_PIOC01000011.1"/>
</dbReference>
<dbReference type="AlphaFoldDB" id="A0A3D8PW70"/>
<dbReference type="InterPro" id="IPR042070">
    <property type="entry name" value="PucR_C-HTH_sf"/>
</dbReference>